<dbReference type="InterPro" id="IPR003491">
    <property type="entry name" value="REP-like_C"/>
</dbReference>
<organism evidence="2">
    <name type="scientific">marine sediment metagenome</name>
    <dbReference type="NCBI Taxonomy" id="412755"/>
    <lineage>
        <taxon>unclassified sequences</taxon>
        <taxon>metagenomes</taxon>
        <taxon>ecological metagenomes</taxon>
    </lineage>
</organism>
<feature type="domain" description="Replication initiation protein-like C-terminal" evidence="1">
    <location>
        <begin position="18"/>
        <end position="75"/>
    </location>
</feature>
<gene>
    <name evidence="2" type="ORF">S12H4_60855</name>
</gene>
<dbReference type="AlphaFoldDB" id="X1VXS6"/>
<sequence length="128" mass="15236">DEDDIWNRVGEGVGKTKYVNDTEKTWTVYVGSRRSRLFWRIYTKHYEKVYLRYEVELKRHHAHTVFRTLVKYGGTALVPLFRERLRKLKVADKAKEPAVELVLSLGGEDKNFELLEEERKKSLKNMCM</sequence>
<evidence type="ECO:0000313" key="2">
    <source>
        <dbReference type="EMBL" id="GAJ16670.1"/>
    </source>
</evidence>
<reference evidence="2" key="1">
    <citation type="journal article" date="2014" name="Front. Microbiol.">
        <title>High frequency of phylogenetically diverse reductive dehalogenase-homologous genes in deep subseafloor sedimentary metagenomes.</title>
        <authorList>
            <person name="Kawai M."/>
            <person name="Futagami T."/>
            <person name="Toyoda A."/>
            <person name="Takaki Y."/>
            <person name="Nishi S."/>
            <person name="Hori S."/>
            <person name="Arai W."/>
            <person name="Tsubouchi T."/>
            <person name="Morono Y."/>
            <person name="Uchiyama I."/>
            <person name="Ito T."/>
            <person name="Fujiyama A."/>
            <person name="Inagaki F."/>
            <person name="Takami H."/>
        </authorList>
    </citation>
    <scope>NUCLEOTIDE SEQUENCE</scope>
    <source>
        <strain evidence="2">Expedition CK06-06</strain>
    </source>
</reference>
<comment type="caution">
    <text evidence="2">The sequence shown here is derived from an EMBL/GenBank/DDBJ whole genome shotgun (WGS) entry which is preliminary data.</text>
</comment>
<accession>X1VXS6</accession>
<feature type="non-terminal residue" evidence="2">
    <location>
        <position position="128"/>
    </location>
</feature>
<evidence type="ECO:0000259" key="1">
    <source>
        <dbReference type="Pfam" id="PF02486"/>
    </source>
</evidence>
<proteinExistence type="predicted"/>
<name>X1VXS6_9ZZZZ</name>
<dbReference type="Pfam" id="PF02486">
    <property type="entry name" value="Rep_trans"/>
    <property type="match status" value="1"/>
</dbReference>
<feature type="non-terminal residue" evidence="2">
    <location>
        <position position="1"/>
    </location>
</feature>
<dbReference type="EMBL" id="BARW01040178">
    <property type="protein sequence ID" value="GAJ16670.1"/>
    <property type="molecule type" value="Genomic_DNA"/>
</dbReference>
<protein>
    <recommendedName>
        <fullName evidence="1">Replication initiation protein-like C-terminal domain-containing protein</fullName>
    </recommendedName>
</protein>